<feature type="transmembrane region" description="Helical" evidence="2">
    <location>
        <begin position="119"/>
        <end position="137"/>
    </location>
</feature>
<feature type="transmembrane region" description="Helical" evidence="2">
    <location>
        <begin position="89"/>
        <end position="107"/>
    </location>
</feature>
<name>A0AAD7LR80_QUISA</name>
<gene>
    <name evidence="3" type="ORF">O6P43_018009</name>
</gene>
<evidence type="ECO:0000256" key="2">
    <source>
        <dbReference type="SAM" id="Phobius"/>
    </source>
</evidence>
<keyword evidence="2" id="KW-0812">Transmembrane</keyword>
<feature type="region of interest" description="Disordered" evidence="1">
    <location>
        <begin position="59"/>
        <end position="80"/>
    </location>
</feature>
<reference evidence="3" key="1">
    <citation type="journal article" date="2023" name="Science">
        <title>Elucidation of the pathway for biosynthesis of saponin adjuvants from the soapbark tree.</title>
        <authorList>
            <person name="Reed J."/>
            <person name="Orme A."/>
            <person name="El-Demerdash A."/>
            <person name="Owen C."/>
            <person name="Martin L.B.B."/>
            <person name="Misra R.C."/>
            <person name="Kikuchi S."/>
            <person name="Rejzek M."/>
            <person name="Martin A.C."/>
            <person name="Harkess A."/>
            <person name="Leebens-Mack J."/>
            <person name="Louveau T."/>
            <person name="Stephenson M.J."/>
            <person name="Osbourn A."/>
        </authorList>
    </citation>
    <scope>NUCLEOTIDE SEQUENCE</scope>
    <source>
        <strain evidence="3">S10</strain>
    </source>
</reference>
<accession>A0AAD7LR80</accession>
<keyword evidence="4" id="KW-1185">Reference proteome</keyword>
<evidence type="ECO:0000313" key="4">
    <source>
        <dbReference type="Proteomes" id="UP001163823"/>
    </source>
</evidence>
<protein>
    <submittedName>
        <fullName evidence="3">Homoserine O-acetyltransferase</fullName>
    </submittedName>
</protein>
<comment type="caution">
    <text evidence="3">The sequence shown here is derived from an EMBL/GenBank/DDBJ whole genome shotgun (WGS) entry which is preliminary data.</text>
</comment>
<sequence length="147" mass="16345">MAASSTRIAAPRFSSSGINGGWVSPRKKVLGTKKFIFHNQIHSSSLRVERYFHIRALDPKRERKEAEQEENPSINETPGPFISQEDLEYIVKAIGGSIVGGAIIKYGSIVFPEITRPNIIQALIMISTPMIVAVLLLSKETLLKRQD</sequence>
<dbReference type="KEGG" id="qsa:O6P43_018009"/>
<organism evidence="3 4">
    <name type="scientific">Quillaja saponaria</name>
    <name type="common">Soap bark tree</name>
    <dbReference type="NCBI Taxonomy" id="32244"/>
    <lineage>
        <taxon>Eukaryota</taxon>
        <taxon>Viridiplantae</taxon>
        <taxon>Streptophyta</taxon>
        <taxon>Embryophyta</taxon>
        <taxon>Tracheophyta</taxon>
        <taxon>Spermatophyta</taxon>
        <taxon>Magnoliopsida</taxon>
        <taxon>eudicotyledons</taxon>
        <taxon>Gunneridae</taxon>
        <taxon>Pentapetalae</taxon>
        <taxon>rosids</taxon>
        <taxon>fabids</taxon>
        <taxon>Fabales</taxon>
        <taxon>Quillajaceae</taxon>
        <taxon>Quillaja</taxon>
    </lineage>
</organism>
<evidence type="ECO:0000256" key="1">
    <source>
        <dbReference type="SAM" id="MobiDB-lite"/>
    </source>
</evidence>
<dbReference type="EMBL" id="JARAOO010000007">
    <property type="protein sequence ID" value="KAJ7962839.1"/>
    <property type="molecule type" value="Genomic_DNA"/>
</dbReference>
<keyword evidence="2" id="KW-1133">Transmembrane helix</keyword>
<dbReference type="AlphaFoldDB" id="A0AAD7LR80"/>
<dbReference type="Proteomes" id="UP001163823">
    <property type="component" value="Chromosome 7"/>
</dbReference>
<evidence type="ECO:0000313" key="3">
    <source>
        <dbReference type="EMBL" id="KAJ7962839.1"/>
    </source>
</evidence>
<proteinExistence type="predicted"/>
<dbReference type="PANTHER" id="PTHR37224">
    <property type="entry name" value="OS02G0804400 PROTEIN"/>
    <property type="match status" value="1"/>
</dbReference>
<keyword evidence="2" id="KW-0472">Membrane</keyword>